<dbReference type="GO" id="GO:0005886">
    <property type="term" value="C:plasma membrane"/>
    <property type="evidence" value="ECO:0007669"/>
    <property type="project" value="UniProtKB-SubCell"/>
</dbReference>
<evidence type="ECO:0000256" key="4">
    <source>
        <dbReference type="ARBA" id="ARBA00022475"/>
    </source>
</evidence>
<dbReference type="PANTHER" id="PTHR42878:SF15">
    <property type="entry name" value="BACTERIOPHYTOCHROME"/>
    <property type="match status" value="1"/>
</dbReference>
<feature type="domain" description="PAC" evidence="17">
    <location>
        <begin position="260"/>
        <end position="310"/>
    </location>
</feature>
<evidence type="ECO:0000256" key="1">
    <source>
        <dbReference type="ARBA" id="ARBA00000085"/>
    </source>
</evidence>
<sequence length="565" mass="61942">MIRFATPVFDGAGRQRGLVVLNYLGRRLLDRISDLAGASRGQVWLIDRDGYWLIGPTPRDEWAFMYPDRRDRSFGHAYAAAWQRIAGGPPQGQFVEDGDLFTYSRLAPFSELLGKDGEPATRPPLLYLVSHLPAPVLTAPGEALAGRFLAAAAVLVLLLGAVSIVLARSGSHRRRAERRLRASEARFRALVESAPDAVVIIDTDGRIVLVNDQAERLFGHSRQLLAGQTVELLVPERYRTGHVGHRSGYLDQPRVRPMGAGRDLQGLRADGTEFPVAISLSPVETGDGLLIVADIRDVTDEQASERRIQELNERLTLDNAELETVNRELEAFSYSVSHDLRAPLRAIDGFSQALLEDCGEQLDEEGRGHLNRVRQAAQRMGLLIDDLLRLSRVARAELAPEAVDLGALALEVVEGLRSASPERAVEVEIARDLTARGDPRLLRIALENLIGNAWKFTAGRTPARIELGRCEQDGKPAFFVRDNGVGFDMTYAGQLFRAFQRLHDARSFPGTGIGLATVQRIVHKHGGAVWAEAATNEGATFYFTLESAIRPGRLDPAGEAPSATT</sequence>
<feature type="domain" description="Histidine kinase" evidence="15">
    <location>
        <begin position="335"/>
        <end position="549"/>
    </location>
</feature>
<evidence type="ECO:0000256" key="9">
    <source>
        <dbReference type="ARBA" id="ARBA00022777"/>
    </source>
</evidence>
<dbReference type="InterPro" id="IPR000014">
    <property type="entry name" value="PAS"/>
</dbReference>
<dbReference type="InterPro" id="IPR003594">
    <property type="entry name" value="HATPase_dom"/>
</dbReference>
<evidence type="ECO:0000259" key="16">
    <source>
        <dbReference type="PROSITE" id="PS50112"/>
    </source>
</evidence>
<evidence type="ECO:0000256" key="7">
    <source>
        <dbReference type="ARBA" id="ARBA00022692"/>
    </source>
</evidence>
<evidence type="ECO:0000256" key="10">
    <source>
        <dbReference type="ARBA" id="ARBA00022840"/>
    </source>
</evidence>
<reference evidence="18 19" key="1">
    <citation type="submission" date="2017-04" db="EMBL/GenBank/DDBJ databases">
        <authorList>
            <person name="Afonso C.L."/>
            <person name="Miller P.J."/>
            <person name="Scott M.A."/>
            <person name="Spackman E."/>
            <person name="Goraichik I."/>
            <person name="Dimitrov K.M."/>
            <person name="Suarez D.L."/>
            <person name="Swayne D.E."/>
        </authorList>
    </citation>
    <scope>NUCLEOTIDE SEQUENCE [LARGE SCALE GENOMIC DNA]</scope>
    <source>
        <strain evidence="18 19">USBA 355</strain>
    </source>
</reference>
<dbReference type="InterPro" id="IPR035965">
    <property type="entry name" value="PAS-like_dom_sf"/>
</dbReference>
<dbReference type="SUPFAM" id="SSF55785">
    <property type="entry name" value="PYP-like sensor domain (PAS domain)"/>
    <property type="match status" value="1"/>
</dbReference>
<dbReference type="PROSITE" id="PS50113">
    <property type="entry name" value="PAC"/>
    <property type="match status" value="1"/>
</dbReference>
<evidence type="ECO:0000256" key="2">
    <source>
        <dbReference type="ARBA" id="ARBA00004651"/>
    </source>
</evidence>
<organism evidence="18 19">
    <name type="scientific">Tistlia consotensis USBA 355</name>
    <dbReference type="NCBI Taxonomy" id="560819"/>
    <lineage>
        <taxon>Bacteria</taxon>
        <taxon>Pseudomonadati</taxon>
        <taxon>Pseudomonadota</taxon>
        <taxon>Alphaproteobacteria</taxon>
        <taxon>Rhodospirillales</taxon>
        <taxon>Rhodovibrionaceae</taxon>
        <taxon>Tistlia</taxon>
    </lineage>
</organism>
<dbReference type="STRING" id="560819.SAMN05428998_11413"/>
<dbReference type="InterPro" id="IPR013767">
    <property type="entry name" value="PAS_fold"/>
</dbReference>
<dbReference type="Proteomes" id="UP000192917">
    <property type="component" value="Unassembled WGS sequence"/>
</dbReference>
<dbReference type="Pfam" id="PF00989">
    <property type="entry name" value="PAS"/>
    <property type="match status" value="1"/>
</dbReference>
<dbReference type="InterPro" id="IPR036097">
    <property type="entry name" value="HisK_dim/P_sf"/>
</dbReference>
<name>A0A1Y6C1B9_9PROT</name>
<dbReference type="InterPro" id="IPR000700">
    <property type="entry name" value="PAS-assoc_C"/>
</dbReference>
<dbReference type="PANTHER" id="PTHR42878">
    <property type="entry name" value="TWO-COMPONENT HISTIDINE KINASE"/>
    <property type="match status" value="1"/>
</dbReference>
<keyword evidence="9" id="KW-0418">Kinase</keyword>
<evidence type="ECO:0000256" key="11">
    <source>
        <dbReference type="ARBA" id="ARBA00022989"/>
    </source>
</evidence>
<keyword evidence="10" id="KW-0067">ATP-binding</keyword>
<keyword evidence="5" id="KW-0597">Phosphoprotein</keyword>
<evidence type="ECO:0000256" key="13">
    <source>
        <dbReference type="ARBA" id="ARBA00023136"/>
    </source>
</evidence>
<evidence type="ECO:0000259" key="17">
    <source>
        <dbReference type="PROSITE" id="PS50113"/>
    </source>
</evidence>
<dbReference type="GO" id="GO:0007234">
    <property type="term" value="P:osmosensory signaling via phosphorelay pathway"/>
    <property type="evidence" value="ECO:0007669"/>
    <property type="project" value="TreeGrafter"/>
</dbReference>
<dbReference type="PROSITE" id="PS50112">
    <property type="entry name" value="PAS"/>
    <property type="match status" value="1"/>
</dbReference>
<dbReference type="SUPFAM" id="SSF47384">
    <property type="entry name" value="Homodimeric domain of signal transducing histidine kinase"/>
    <property type="match status" value="1"/>
</dbReference>
<keyword evidence="4" id="KW-1003">Cell membrane</keyword>
<evidence type="ECO:0000259" key="15">
    <source>
        <dbReference type="PROSITE" id="PS50109"/>
    </source>
</evidence>
<dbReference type="CDD" id="cd00082">
    <property type="entry name" value="HisKA"/>
    <property type="match status" value="1"/>
</dbReference>
<accession>A0A1Y6C1B9</accession>
<comment type="subcellular location">
    <subcellularLocation>
        <location evidence="2">Cell membrane</location>
        <topology evidence="2">Multi-pass membrane protein</topology>
    </subcellularLocation>
</comment>
<proteinExistence type="predicted"/>
<evidence type="ECO:0000256" key="14">
    <source>
        <dbReference type="SAM" id="Phobius"/>
    </source>
</evidence>
<dbReference type="PRINTS" id="PR00344">
    <property type="entry name" value="BCTRLSENSOR"/>
</dbReference>
<dbReference type="EMBL" id="FWZX01000014">
    <property type="protein sequence ID" value="SMF40369.1"/>
    <property type="molecule type" value="Genomic_DNA"/>
</dbReference>
<feature type="transmembrane region" description="Helical" evidence="14">
    <location>
        <begin position="148"/>
        <end position="169"/>
    </location>
</feature>
<evidence type="ECO:0000256" key="3">
    <source>
        <dbReference type="ARBA" id="ARBA00012438"/>
    </source>
</evidence>
<keyword evidence="19" id="KW-1185">Reference proteome</keyword>
<keyword evidence="8" id="KW-0547">Nucleotide-binding</keyword>
<keyword evidence="12" id="KW-0902">Two-component regulatory system</keyword>
<evidence type="ECO:0000256" key="8">
    <source>
        <dbReference type="ARBA" id="ARBA00022741"/>
    </source>
</evidence>
<dbReference type="SUPFAM" id="SSF55874">
    <property type="entry name" value="ATPase domain of HSP90 chaperone/DNA topoisomerase II/histidine kinase"/>
    <property type="match status" value="1"/>
</dbReference>
<dbReference type="SMART" id="SM00387">
    <property type="entry name" value="HATPase_c"/>
    <property type="match status" value="1"/>
</dbReference>
<dbReference type="Gene3D" id="1.10.287.130">
    <property type="match status" value="1"/>
</dbReference>
<dbReference type="InterPro" id="IPR050351">
    <property type="entry name" value="BphY/WalK/GraS-like"/>
</dbReference>
<dbReference type="Gene3D" id="3.30.565.10">
    <property type="entry name" value="Histidine kinase-like ATPase, C-terminal domain"/>
    <property type="match status" value="1"/>
</dbReference>
<dbReference type="FunFam" id="1.10.287.130:FF:000070">
    <property type="entry name" value="Histidine kinase sensor protein"/>
    <property type="match status" value="1"/>
</dbReference>
<dbReference type="InterPro" id="IPR029151">
    <property type="entry name" value="Sensor-like_sf"/>
</dbReference>
<dbReference type="SMART" id="SM00091">
    <property type="entry name" value="PAS"/>
    <property type="match status" value="1"/>
</dbReference>
<dbReference type="Pfam" id="PF00512">
    <property type="entry name" value="HisKA"/>
    <property type="match status" value="1"/>
</dbReference>
<dbReference type="CDD" id="cd00130">
    <property type="entry name" value="PAS"/>
    <property type="match status" value="1"/>
</dbReference>
<keyword evidence="6" id="KW-0808">Transferase</keyword>
<feature type="domain" description="PAS" evidence="16">
    <location>
        <begin position="183"/>
        <end position="236"/>
    </location>
</feature>
<protein>
    <recommendedName>
        <fullName evidence="3">histidine kinase</fullName>
        <ecNumber evidence="3">2.7.13.3</ecNumber>
    </recommendedName>
</protein>
<dbReference type="InterPro" id="IPR003661">
    <property type="entry name" value="HisK_dim/P_dom"/>
</dbReference>
<dbReference type="Pfam" id="PF02518">
    <property type="entry name" value="HATPase_c"/>
    <property type="match status" value="1"/>
</dbReference>
<dbReference type="Gene3D" id="3.30.450.20">
    <property type="entry name" value="PAS domain"/>
    <property type="match status" value="2"/>
</dbReference>
<comment type="catalytic activity">
    <reaction evidence="1">
        <text>ATP + protein L-histidine = ADP + protein N-phospho-L-histidine.</text>
        <dbReference type="EC" id="2.7.13.3"/>
    </reaction>
</comment>
<evidence type="ECO:0000256" key="12">
    <source>
        <dbReference type="ARBA" id="ARBA00023012"/>
    </source>
</evidence>
<dbReference type="SUPFAM" id="SSF103190">
    <property type="entry name" value="Sensory domain-like"/>
    <property type="match status" value="2"/>
</dbReference>
<keyword evidence="11 14" id="KW-1133">Transmembrane helix</keyword>
<evidence type="ECO:0000256" key="5">
    <source>
        <dbReference type="ARBA" id="ARBA00022553"/>
    </source>
</evidence>
<dbReference type="GO" id="GO:0030295">
    <property type="term" value="F:protein kinase activator activity"/>
    <property type="evidence" value="ECO:0007669"/>
    <property type="project" value="TreeGrafter"/>
</dbReference>
<dbReference type="EC" id="2.7.13.3" evidence="3"/>
<dbReference type="SMART" id="SM00388">
    <property type="entry name" value="HisKA"/>
    <property type="match status" value="1"/>
</dbReference>
<dbReference type="InterPro" id="IPR005467">
    <property type="entry name" value="His_kinase_dom"/>
</dbReference>
<evidence type="ECO:0000313" key="19">
    <source>
        <dbReference type="Proteomes" id="UP000192917"/>
    </source>
</evidence>
<dbReference type="PROSITE" id="PS50109">
    <property type="entry name" value="HIS_KIN"/>
    <property type="match status" value="1"/>
</dbReference>
<evidence type="ECO:0000313" key="18">
    <source>
        <dbReference type="EMBL" id="SMF40369.1"/>
    </source>
</evidence>
<dbReference type="AlphaFoldDB" id="A0A1Y6C1B9"/>
<dbReference type="FunFam" id="3.30.565.10:FF:000006">
    <property type="entry name" value="Sensor histidine kinase WalK"/>
    <property type="match status" value="1"/>
</dbReference>
<keyword evidence="7 14" id="KW-0812">Transmembrane</keyword>
<dbReference type="GO" id="GO:0000155">
    <property type="term" value="F:phosphorelay sensor kinase activity"/>
    <property type="evidence" value="ECO:0007669"/>
    <property type="project" value="InterPro"/>
</dbReference>
<keyword evidence="13 14" id="KW-0472">Membrane</keyword>
<dbReference type="GO" id="GO:0000156">
    <property type="term" value="F:phosphorelay response regulator activity"/>
    <property type="evidence" value="ECO:0007669"/>
    <property type="project" value="TreeGrafter"/>
</dbReference>
<gene>
    <name evidence="18" type="ORF">SAMN05428998_11413</name>
</gene>
<dbReference type="NCBIfam" id="TIGR00229">
    <property type="entry name" value="sensory_box"/>
    <property type="match status" value="1"/>
</dbReference>
<dbReference type="GO" id="GO:0006355">
    <property type="term" value="P:regulation of DNA-templated transcription"/>
    <property type="evidence" value="ECO:0007669"/>
    <property type="project" value="InterPro"/>
</dbReference>
<dbReference type="GO" id="GO:0005524">
    <property type="term" value="F:ATP binding"/>
    <property type="evidence" value="ECO:0007669"/>
    <property type="project" value="UniProtKB-KW"/>
</dbReference>
<evidence type="ECO:0000256" key="6">
    <source>
        <dbReference type="ARBA" id="ARBA00022679"/>
    </source>
</evidence>
<dbReference type="InterPro" id="IPR004358">
    <property type="entry name" value="Sig_transdc_His_kin-like_C"/>
</dbReference>
<dbReference type="InterPro" id="IPR036890">
    <property type="entry name" value="HATPase_C_sf"/>
</dbReference>